<dbReference type="AlphaFoldDB" id="A0A0C3GEE6"/>
<proteinExistence type="predicted"/>
<sequence>MEGYPKDWAHTAHCLTPLSVISLCLRLSIQPPHAIQMPTFSSSSVVRTADPSLLLEVTHFLVQNSPSETAHVVRGNIPENVNVILASDLVITLSGTLDRMKIRSIDIAISAVALHFKQYLETNAGQLGLNTISNIYIDETDGLPKLTVTSARTVPQGMRPPHATLVSIDIVYKWRSRPRNISTAEEIDQLDHTNPFLSQLFLPFQTTLNTVIEKFVSVHLVKRYPFIFGPWCNVTPSTSLADRHY</sequence>
<organism evidence="1 2">
    <name type="scientific">Piloderma croceum (strain F 1598)</name>
    <dbReference type="NCBI Taxonomy" id="765440"/>
    <lineage>
        <taxon>Eukaryota</taxon>
        <taxon>Fungi</taxon>
        <taxon>Dikarya</taxon>
        <taxon>Basidiomycota</taxon>
        <taxon>Agaricomycotina</taxon>
        <taxon>Agaricomycetes</taxon>
        <taxon>Agaricomycetidae</taxon>
        <taxon>Atheliales</taxon>
        <taxon>Atheliaceae</taxon>
        <taxon>Piloderma</taxon>
    </lineage>
</organism>
<evidence type="ECO:0000313" key="1">
    <source>
        <dbReference type="EMBL" id="KIM89006.1"/>
    </source>
</evidence>
<dbReference type="OrthoDB" id="3141012at2759"/>
<accession>A0A0C3GEE6</accession>
<evidence type="ECO:0000313" key="2">
    <source>
        <dbReference type="Proteomes" id="UP000054166"/>
    </source>
</evidence>
<dbReference type="STRING" id="765440.A0A0C3GEE6"/>
<dbReference type="InParanoid" id="A0A0C3GEE6"/>
<reference evidence="2" key="2">
    <citation type="submission" date="2015-01" db="EMBL/GenBank/DDBJ databases">
        <title>Evolutionary Origins and Diversification of the Mycorrhizal Mutualists.</title>
        <authorList>
            <consortium name="DOE Joint Genome Institute"/>
            <consortium name="Mycorrhizal Genomics Consortium"/>
            <person name="Kohler A."/>
            <person name="Kuo A."/>
            <person name="Nagy L.G."/>
            <person name="Floudas D."/>
            <person name="Copeland A."/>
            <person name="Barry K.W."/>
            <person name="Cichocki N."/>
            <person name="Veneault-Fourrey C."/>
            <person name="LaButti K."/>
            <person name="Lindquist E.A."/>
            <person name="Lipzen A."/>
            <person name="Lundell T."/>
            <person name="Morin E."/>
            <person name="Murat C."/>
            <person name="Riley R."/>
            <person name="Ohm R."/>
            <person name="Sun H."/>
            <person name="Tunlid A."/>
            <person name="Henrissat B."/>
            <person name="Grigoriev I.V."/>
            <person name="Hibbett D.S."/>
            <person name="Martin F."/>
        </authorList>
    </citation>
    <scope>NUCLEOTIDE SEQUENCE [LARGE SCALE GENOMIC DNA]</scope>
    <source>
        <strain evidence="2">F 1598</strain>
    </source>
</reference>
<keyword evidence="2" id="KW-1185">Reference proteome</keyword>
<name>A0A0C3GEE6_PILCF</name>
<protein>
    <submittedName>
        <fullName evidence="1">Uncharacterized protein</fullName>
    </submittedName>
</protein>
<gene>
    <name evidence="1" type="ORF">PILCRDRAFT_207924</name>
</gene>
<reference evidence="1 2" key="1">
    <citation type="submission" date="2014-04" db="EMBL/GenBank/DDBJ databases">
        <authorList>
            <consortium name="DOE Joint Genome Institute"/>
            <person name="Kuo A."/>
            <person name="Tarkka M."/>
            <person name="Buscot F."/>
            <person name="Kohler A."/>
            <person name="Nagy L.G."/>
            <person name="Floudas D."/>
            <person name="Copeland A."/>
            <person name="Barry K.W."/>
            <person name="Cichocki N."/>
            <person name="Veneault-Fourrey C."/>
            <person name="LaButti K."/>
            <person name="Lindquist E.A."/>
            <person name="Lipzen A."/>
            <person name="Lundell T."/>
            <person name="Morin E."/>
            <person name="Murat C."/>
            <person name="Sun H."/>
            <person name="Tunlid A."/>
            <person name="Henrissat B."/>
            <person name="Grigoriev I.V."/>
            <person name="Hibbett D.S."/>
            <person name="Martin F."/>
            <person name="Nordberg H.P."/>
            <person name="Cantor M.N."/>
            <person name="Hua S.X."/>
        </authorList>
    </citation>
    <scope>NUCLEOTIDE SEQUENCE [LARGE SCALE GENOMIC DNA]</scope>
    <source>
        <strain evidence="1 2">F 1598</strain>
    </source>
</reference>
<dbReference type="EMBL" id="KN832975">
    <property type="protein sequence ID" value="KIM89006.1"/>
    <property type="molecule type" value="Genomic_DNA"/>
</dbReference>
<dbReference type="Proteomes" id="UP000054166">
    <property type="component" value="Unassembled WGS sequence"/>
</dbReference>
<dbReference type="HOGENOM" id="CLU_1133944_0_0_1"/>